<feature type="signal peptide" evidence="2">
    <location>
        <begin position="1"/>
        <end position="22"/>
    </location>
</feature>
<evidence type="ECO:0000256" key="2">
    <source>
        <dbReference type="SAM" id="SignalP"/>
    </source>
</evidence>
<feature type="chain" id="PRO_5015132035" description="ASST-domain-containing protein" evidence="2">
    <location>
        <begin position="23"/>
        <end position="582"/>
    </location>
</feature>
<dbReference type="InterPro" id="IPR039535">
    <property type="entry name" value="ASST-like"/>
</dbReference>
<dbReference type="RefSeq" id="XP_024406071.1">
    <property type="nucleotide sequence ID" value="XM_024549233.1"/>
</dbReference>
<keyword evidence="2" id="KW-0732">Signal</keyword>
<dbReference type="SUPFAM" id="SSF63829">
    <property type="entry name" value="Calcium-dependent phosphotriesterase"/>
    <property type="match status" value="1"/>
</dbReference>
<sequence>MQLLHLHLACCLLISSIWRVSAIEFKNTDRGLATYVSRPDLKPPIPEFTTYRDDLVSPGSWFHAPFDSLNTPDTHSYVPGQFGPHIFDSHGELIWSGAMLFNRSNVYDFRKIRYRGFDAMSLIAGDVGPVSVATASGVGIILNSAYEIVKTVYASDGGKQVHIDMHEFNVIDDGNSAIVLIAKKSLPGESTLPENANATVRNNGFQEIEIETNRVIFEWWAFDFVPASDTHSAQPEDAYHINSVKKTPQGHYLVSMRHQSAIFLISGGDGSIIWQLGGPRSSFIQTNNFTFSSQHDAQVYSQNDTHTVISFLDNASDGVSITAACSSALLVSLATATAPMIATVIQKWDRPDGLYTARRGNIQFLENENILVSWSESGYTSEFSLDGTLIQQVYSQYERFAEYRQYKFSWKASLHVSEPIAIASCIYGATKDTATTVLYASWNGATEVTSWNFYSSESPDQVQQPSLIASVAKKGFETVAMIPGQHSFTFVEAVSRDGTSLQNSTIQVSKLPPSYVYEQQDHPNPTDSKTVLSQLGMTAAEQPTRYWMLALSIAVFAALVIYISIQLWKCCIRGRFLKKGRK</sequence>
<name>A0A2P4ZU55_9HYPO</name>
<keyword evidence="4" id="KW-1185">Reference proteome</keyword>
<evidence type="ECO:0000256" key="1">
    <source>
        <dbReference type="SAM" id="Phobius"/>
    </source>
</evidence>
<accession>A0A2P4ZU55</accession>
<dbReference type="STRING" id="398673.A0A2P4ZU55"/>
<dbReference type="Pfam" id="PF14269">
    <property type="entry name" value="Arylsulfotran_2"/>
    <property type="match status" value="1"/>
</dbReference>
<dbReference type="PANTHER" id="PTHR35340:SF8">
    <property type="entry name" value="ASST-DOMAIN-CONTAINING PROTEIN"/>
    <property type="match status" value="1"/>
</dbReference>
<keyword evidence="1" id="KW-0812">Transmembrane</keyword>
<evidence type="ECO:0000313" key="4">
    <source>
        <dbReference type="Proteomes" id="UP000054821"/>
    </source>
</evidence>
<dbReference type="PANTHER" id="PTHR35340">
    <property type="entry name" value="PQQ ENZYME REPEAT PROTEIN-RELATED"/>
    <property type="match status" value="1"/>
</dbReference>
<dbReference type="EMBL" id="JPDN02000009">
    <property type="protein sequence ID" value="PON27803.1"/>
    <property type="molecule type" value="Genomic_DNA"/>
</dbReference>
<evidence type="ECO:0008006" key="5">
    <source>
        <dbReference type="Google" id="ProtNLM"/>
    </source>
</evidence>
<proteinExistence type="predicted"/>
<reference evidence="3 4" key="1">
    <citation type="journal article" date="2016" name="Genome Announc.">
        <title>Draft Whole-Genome Sequence of Trichoderma gamsii T6085, a Promising Biocontrol Agent of Fusarium Head Blight on Wheat.</title>
        <authorList>
            <person name="Baroncelli R."/>
            <person name="Zapparata A."/>
            <person name="Piaggeschi G."/>
            <person name="Sarrocco S."/>
            <person name="Vannacci G."/>
        </authorList>
    </citation>
    <scope>NUCLEOTIDE SEQUENCE [LARGE SCALE GENOMIC DNA]</scope>
    <source>
        <strain evidence="3 4">T6085</strain>
    </source>
</reference>
<organism evidence="3 4">
    <name type="scientific">Trichoderma gamsii</name>
    <dbReference type="NCBI Taxonomy" id="398673"/>
    <lineage>
        <taxon>Eukaryota</taxon>
        <taxon>Fungi</taxon>
        <taxon>Dikarya</taxon>
        <taxon>Ascomycota</taxon>
        <taxon>Pezizomycotina</taxon>
        <taxon>Sordariomycetes</taxon>
        <taxon>Hypocreomycetidae</taxon>
        <taxon>Hypocreales</taxon>
        <taxon>Hypocreaceae</taxon>
        <taxon>Trichoderma</taxon>
    </lineage>
</organism>
<dbReference type="InterPro" id="IPR053143">
    <property type="entry name" value="Arylsulfate_ST"/>
</dbReference>
<keyword evidence="1" id="KW-1133">Transmembrane helix</keyword>
<evidence type="ECO:0000313" key="3">
    <source>
        <dbReference type="EMBL" id="PON27803.1"/>
    </source>
</evidence>
<dbReference type="AlphaFoldDB" id="A0A2P4ZU55"/>
<comment type="caution">
    <text evidence="3">The sequence shown here is derived from an EMBL/GenBank/DDBJ whole genome shotgun (WGS) entry which is preliminary data.</text>
</comment>
<dbReference type="GeneID" id="29988579"/>
<dbReference type="Proteomes" id="UP000054821">
    <property type="component" value="Unassembled WGS sequence"/>
</dbReference>
<feature type="transmembrane region" description="Helical" evidence="1">
    <location>
        <begin position="546"/>
        <end position="568"/>
    </location>
</feature>
<protein>
    <recommendedName>
        <fullName evidence="5">ASST-domain-containing protein</fullName>
    </recommendedName>
</protein>
<gene>
    <name evidence="3" type="ORF">TGAM01_v203570</name>
</gene>
<keyword evidence="1" id="KW-0472">Membrane</keyword>